<dbReference type="OrthoDB" id="5422795at2759"/>
<dbReference type="PROSITE" id="PS00933">
    <property type="entry name" value="FGGY_KINASES_1"/>
    <property type="match status" value="1"/>
</dbReference>
<dbReference type="FunFam" id="3.30.420.40:FF:000086">
    <property type="entry name" value="Glycerol kinase"/>
    <property type="match status" value="1"/>
</dbReference>
<evidence type="ECO:0000256" key="4">
    <source>
        <dbReference type="ARBA" id="ARBA00022679"/>
    </source>
</evidence>
<proteinExistence type="inferred from homology"/>
<evidence type="ECO:0000256" key="8">
    <source>
        <dbReference type="ARBA" id="ARBA00022840"/>
    </source>
</evidence>
<evidence type="ECO:0000256" key="2">
    <source>
        <dbReference type="ARBA" id="ARBA00009156"/>
    </source>
</evidence>
<comment type="pathway">
    <text evidence="1">Polyol metabolism; glycerol degradation via glycerol kinase pathway; sn-glycerol 3-phosphate from glycerol: step 1/1.</text>
</comment>
<evidence type="ECO:0000256" key="7">
    <source>
        <dbReference type="ARBA" id="ARBA00022798"/>
    </source>
</evidence>
<keyword evidence="15" id="KW-1185">Reference proteome</keyword>
<dbReference type="GO" id="GO:0046167">
    <property type="term" value="P:glycerol-3-phosphate biosynthetic process"/>
    <property type="evidence" value="ECO:0007669"/>
    <property type="project" value="TreeGrafter"/>
</dbReference>
<name>U4LYG6_PYROM</name>
<evidence type="ECO:0000259" key="12">
    <source>
        <dbReference type="Pfam" id="PF00370"/>
    </source>
</evidence>
<dbReference type="SUPFAM" id="SSF53067">
    <property type="entry name" value="Actin-like ATPase domain"/>
    <property type="match status" value="2"/>
</dbReference>
<evidence type="ECO:0000256" key="1">
    <source>
        <dbReference type="ARBA" id="ARBA00005190"/>
    </source>
</evidence>
<feature type="compositionally biased region" description="Polar residues" evidence="11">
    <location>
        <begin position="36"/>
        <end position="49"/>
    </location>
</feature>
<feature type="compositionally biased region" description="Low complexity" evidence="11">
    <location>
        <begin position="71"/>
        <end position="100"/>
    </location>
</feature>
<sequence>MERNNKEENKNTKTSKHQNIKTQLPQQHHQPYQVCQPHQTHETPQSMWDSPSDRASKSSAMPSRRHTFFRSASSVAKAAPASTSTSTSTTAPAPVKAKATQTDKSGSPKPVERKRGTFTCAIDQGTTSSRFIIFDKSGTPVVSHQVEFEQLYPQSGWIEHDPYELLKSVNLCIERATEAFKEKGYCLEDIKAMGITNQRETTIVWDTVTGQPLYNAIVWSDTRTSRFVHELRKRDDADKLRELCGLPLSTYPSSVKLAWMLKHVPAVTAAHKAGRLSFGTVDTWLLYNLTGGAGKGVYVTDPSNASRTMFVNIKTLEYDEFLLDFFGVKGVNLPKIVPSSDPDEYGVIAEGALAGTRIAGCLGDQSAALVGQQAFSPGMAKNTYGTGCFLLYNTGTEPVISKNGLLTTVGYAFKGQKPVYALEGSIAVAGSAVKFLRDNLGMIKHSHEIGELAAKVENSGGVVFVTAFSGLFAPYWIDDAQGTIFGMTQFTTREHIARATIDAVCFQTRAILDAMGRDSGTALNALAVDGGMSNSDVCMQIQADILGLEIDRPQMRETTALGAAIAAGFAVNVWSSFDELKHINKDDRTTFWPKTTVASREQLYKNWQKAVDRSRAWVDNSAKDDDE</sequence>
<dbReference type="Pfam" id="PF00370">
    <property type="entry name" value="FGGY_N"/>
    <property type="match status" value="1"/>
</dbReference>
<evidence type="ECO:0000256" key="6">
    <source>
        <dbReference type="ARBA" id="ARBA00022777"/>
    </source>
</evidence>
<evidence type="ECO:0000256" key="5">
    <source>
        <dbReference type="ARBA" id="ARBA00022741"/>
    </source>
</evidence>
<dbReference type="OMA" id="FMLMNIG"/>
<feature type="domain" description="Carbohydrate kinase FGGY C-terminal" evidence="13">
    <location>
        <begin position="381"/>
        <end position="570"/>
    </location>
</feature>
<dbReference type="AlphaFoldDB" id="U4LYG6"/>
<evidence type="ECO:0000313" key="15">
    <source>
        <dbReference type="Proteomes" id="UP000018144"/>
    </source>
</evidence>
<dbReference type="InterPro" id="IPR018485">
    <property type="entry name" value="FGGY_C"/>
</dbReference>
<dbReference type="FunFam" id="3.30.420.40:FF:000085">
    <property type="entry name" value="Glycerol kinase 2"/>
    <property type="match status" value="1"/>
</dbReference>
<dbReference type="NCBIfam" id="NF000756">
    <property type="entry name" value="PRK00047.1"/>
    <property type="match status" value="1"/>
</dbReference>
<evidence type="ECO:0000256" key="10">
    <source>
        <dbReference type="RuleBase" id="RU003733"/>
    </source>
</evidence>
<dbReference type="eggNOG" id="KOG2517">
    <property type="taxonomic scope" value="Eukaryota"/>
</dbReference>
<evidence type="ECO:0000259" key="13">
    <source>
        <dbReference type="Pfam" id="PF02782"/>
    </source>
</evidence>
<evidence type="ECO:0000256" key="9">
    <source>
        <dbReference type="ARBA" id="ARBA00043149"/>
    </source>
</evidence>
<keyword evidence="4 10" id="KW-0808">Transferase</keyword>
<evidence type="ECO:0000313" key="14">
    <source>
        <dbReference type="EMBL" id="CCX34888.1"/>
    </source>
</evidence>
<reference evidence="14 15" key="1">
    <citation type="journal article" date="2013" name="PLoS Genet.">
        <title>The genome and development-dependent transcriptomes of Pyronema confluens: a window into fungal evolution.</title>
        <authorList>
            <person name="Traeger S."/>
            <person name="Altegoer F."/>
            <person name="Freitag M."/>
            <person name="Gabaldon T."/>
            <person name="Kempken F."/>
            <person name="Kumar A."/>
            <person name="Marcet-Houben M."/>
            <person name="Poggeler S."/>
            <person name="Stajich J.E."/>
            <person name="Nowrousian M."/>
        </authorList>
    </citation>
    <scope>NUCLEOTIDE SEQUENCE [LARGE SCALE GENOMIC DNA]</scope>
    <source>
        <strain evidence="15">CBS 100304</strain>
        <tissue evidence="14">Vegetative mycelium</tissue>
    </source>
</reference>
<dbReference type="UniPathway" id="UPA00618">
    <property type="reaction ID" value="UER00672"/>
</dbReference>
<dbReference type="NCBIfam" id="TIGR01311">
    <property type="entry name" value="glycerol_kin"/>
    <property type="match status" value="1"/>
</dbReference>
<keyword evidence="5" id="KW-0547">Nucleotide-binding</keyword>
<accession>U4LYG6</accession>
<dbReference type="InterPro" id="IPR043129">
    <property type="entry name" value="ATPase_NBD"/>
</dbReference>
<evidence type="ECO:0000256" key="3">
    <source>
        <dbReference type="ARBA" id="ARBA00012099"/>
    </source>
</evidence>
<dbReference type="Pfam" id="PF02782">
    <property type="entry name" value="FGGY_C"/>
    <property type="match status" value="1"/>
</dbReference>
<feature type="region of interest" description="Disordered" evidence="11">
    <location>
        <begin position="1"/>
        <end position="113"/>
    </location>
</feature>
<dbReference type="PROSITE" id="PS00445">
    <property type="entry name" value="FGGY_KINASES_2"/>
    <property type="match status" value="1"/>
</dbReference>
<dbReference type="Gene3D" id="3.30.420.40">
    <property type="match status" value="2"/>
</dbReference>
<organism evidence="14 15">
    <name type="scientific">Pyronema omphalodes (strain CBS 100304)</name>
    <name type="common">Pyronema confluens</name>
    <dbReference type="NCBI Taxonomy" id="1076935"/>
    <lineage>
        <taxon>Eukaryota</taxon>
        <taxon>Fungi</taxon>
        <taxon>Dikarya</taxon>
        <taxon>Ascomycota</taxon>
        <taxon>Pezizomycotina</taxon>
        <taxon>Pezizomycetes</taxon>
        <taxon>Pezizales</taxon>
        <taxon>Pyronemataceae</taxon>
        <taxon>Pyronema</taxon>
    </lineage>
</organism>
<gene>
    <name evidence="14" type="ORF">PCON_04564</name>
</gene>
<dbReference type="STRING" id="1076935.U4LYG6"/>
<keyword evidence="8" id="KW-0067">ATP-binding</keyword>
<dbReference type="GO" id="GO:0005524">
    <property type="term" value="F:ATP binding"/>
    <property type="evidence" value="ECO:0007669"/>
    <property type="project" value="UniProtKB-KW"/>
</dbReference>
<evidence type="ECO:0000256" key="11">
    <source>
        <dbReference type="SAM" id="MobiDB-lite"/>
    </source>
</evidence>
<dbReference type="InterPro" id="IPR042018">
    <property type="entry name" value="GK1-3_metazoan-type"/>
</dbReference>
<dbReference type="PANTHER" id="PTHR10196">
    <property type="entry name" value="SUGAR KINASE"/>
    <property type="match status" value="1"/>
</dbReference>
<comment type="similarity">
    <text evidence="2 10">Belongs to the FGGY kinase family.</text>
</comment>
<dbReference type="GO" id="GO:0019563">
    <property type="term" value="P:glycerol catabolic process"/>
    <property type="evidence" value="ECO:0007669"/>
    <property type="project" value="UniProtKB-UniPathway"/>
</dbReference>
<feature type="compositionally biased region" description="Basic and acidic residues" evidence="11">
    <location>
        <begin position="1"/>
        <end position="11"/>
    </location>
</feature>
<dbReference type="EMBL" id="HF936663">
    <property type="protein sequence ID" value="CCX34888.1"/>
    <property type="molecule type" value="Genomic_DNA"/>
</dbReference>
<feature type="domain" description="Carbohydrate kinase FGGY N-terminal" evidence="12">
    <location>
        <begin position="120"/>
        <end position="371"/>
    </location>
</feature>
<dbReference type="PANTHER" id="PTHR10196:SF69">
    <property type="entry name" value="GLYCEROL KINASE"/>
    <property type="match status" value="1"/>
</dbReference>
<dbReference type="InterPro" id="IPR018484">
    <property type="entry name" value="FGGY_N"/>
</dbReference>
<keyword evidence="6 10" id="KW-0418">Kinase</keyword>
<feature type="compositionally biased region" description="Polar residues" evidence="11">
    <location>
        <begin position="20"/>
        <end position="30"/>
    </location>
</feature>
<dbReference type="InterPro" id="IPR018483">
    <property type="entry name" value="Carb_kinase_FGGY_CS"/>
</dbReference>
<dbReference type="CDD" id="cd07792">
    <property type="entry name" value="ASKHA_NBD_FGGY_GK1-3-like"/>
    <property type="match status" value="1"/>
</dbReference>
<dbReference type="GO" id="GO:0004370">
    <property type="term" value="F:glycerol kinase activity"/>
    <property type="evidence" value="ECO:0007669"/>
    <property type="project" value="UniProtKB-EC"/>
</dbReference>
<dbReference type="InterPro" id="IPR005999">
    <property type="entry name" value="Glycerol_kin"/>
</dbReference>
<dbReference type="EC" id="2.7.1.30" evidence="3"/>
<dbReference type="GO" id="GO:0006641">
    <property type="term" value="P:triglyceride metabolic process"/>
    <property type="evidence" value="ECO:0007669"/>
    <property type="project" value="TreeGrafter"/>
</dbReference>
<dbReference type="GO" id="GO:0005739">
    <property type="term" value="C:mitochondrion"/>
    <property type="evidence" value="ECO:0007669"/>
    <property type="project" value="TreeGrafter"/>
</dbReference>
<protein>
    <recommendedName>
        <fullName evidence="3">glycerol kinase</fullName>
        <ecNumber evidence="3">2.7.1.30</ecNumber>
    </recommendedName>
    <alternativeName>
        <fullName evidence="9">ATP:glycerol 3-phosphotransferase</fullName>
    </alternativeName>
</protein>
<keyword evidence="7" id="KW-0319">Glycerol metabolism</keyword>
<dbReference type="Proteomes" id="UP000018144">
    <property type="component" value="Unassembled WGS sequence"/>
</dbReference>